<gene>
    <name evidence="2" type="ORF">CLODIP_2_CD00557</name>
</gene>
<reference evidence="2 3" key="1">
    <citation type="submission" date="2020-04" db="EMBL/GenBank/DDBJ databases">
        <authorList>
            <person name="Alioto T."/>
            <person name="Alioto T."/>
            <person name="Gomez Garrido J."/>
        </authorList>
    </citation>
    <scope>NUCLEOTIDE SEQUENCE [LARGE SCALE GENOMIC DNA]</scope>
</reference>
<feature type="region of interest" description="Disordered" evidence="1">
    <location>
        <begin position="28"/>
        <end position="83"/>
    </location>
</feature>
<evidence type="ECO:0000313" key="2">
    <source>
        <dbReference type="EMBL" id="CAB3378819.1"/>
    </source>
</evidence>
<feature type="compositionally biased region" description="Polar residues" evidence="1">
    <location>
        <begin position="57"/>
        <end position="66"/>
    </location>
</feature>
<comment type="caution">
    <text evidence="2">The sequence shown here is derived from an EMBL/GenBank/DDBJ whole genome shotgun (WGS) entry which is preliminary data.</text>
</comment>
<dbReference type="EMBL" id="CADEPI010000173">
    <property type="protein sequence ID" value="CAB3378819.1"/>
    <property type="molecule type" value="Genomic_DNA"/>
</dbReference>
<organism evidence="2 3">
    <name type="scientific">Cloeon dipterum</name>
    <dbReference type="NCBI Taxonomy" id="197152"/>
    <lineage>
        <taxon>Eukaryota</taxon>
        <taxon>Metazoa</taxon>
        <taxon>Ecdysozoa</taxon>
        <taxon>Arthropoda</taxon>
        <taxon>Hexapoda</taxon>
        <taxon>Insecta</taxon>
        <taxon>Pterygota</taxon>
        <taxon>Palaeoptera</taxon>
        <taxon>Ephemeroptera</taxon>
        <taxon>Pisciforma</taxon>
        <taxon>Baetidae</taxon>
        <taxon>Cloeon</taxon>
    </lineage>
</organism>
<accession>A0A8S1DDZ9</accession>
<dbReference type="Proteomes" id="UP000494165">
    <property type="component" value="Unassembled WGS sequence"/>
</dbReference>
<evidence type="ECO:0000313" key="3">
    <source>
        <dbReference type="Proteomes" id="UP000494165"/>
    </source>
</evidence>
<evidence type="ECO:0000256" key="1">
    <source>
        <dbReference type="SAM" id="MobiDB-lite"/>
    </source>
</evidence>
<protein>
    <submittedName>
        <fullName evidence="2">Uncharacterized protein</fullName>
    </submittedName>
</protein>
<proteinExistence type="predicted"/>
<dbReference type="AlphaFoldDB" id="A0A8S1DDZ9"/>
<keyword evidence="3" id="KW-1185">Reference proteome</keyword>
<sequence>MEAREENSPQEHNKVFLRTICIPSCCRPESNTPSEEIREVVSPQPSGQPLHAPSDQPPQREQSSITLPGLPSDLPPGHSSQFQPELQHDVSKCVYCDTDLEIFDERLDEEELKMIPYLCPKHFSRGMPNKKHLKEPQDATKICLVCTVNFRVFTRMCHFTVCDPGQHDDPYCEICVKSMEEAERVEHVSPSGARNLYQADDEGDDPKTSWWIKAWAKAKGLYN</sequence>
<name>A0A8S1DDZ9_9INSE</name>